<dbReference type="STRING" id="3880.G7K316"/>
<evidence type="ECO:0000256" key="1">
    <source>
        <dbReference type="SAM" id="MobiDB-lite"/>
    </source>
</evidence>
<organism evidence="3 5">
    <name type="scientific">Medicago truncatula</name>
    <name type="common">Barrel medic</name>
    <name type="synonym">Medicago tribuloides</name>
    <dbReference type="NCBI Taxonomy" id="3880"/>
    <lineage>
        <taxon>Eukaryota</taxon>
        <taxon>Viridiplantae</taxon>
        <taxon>Streptophyta</taxon>
        <taxon>Embryophyta</taxon>
        <taxon>Tracheophyta</taxon>
        <taxon>Spermatophyta</taxon>
        <taxon>Magnoliopsida</taxon>
        <taxon>eudicotyledons</taxon>
        <taxon>Gunneridae</taxon>
        <taxon>Pentapetalae</taxon>
        <taxon>rosids</taxon>
        <taxon>fabids</taxon>
        <taxon>Fabales</taxon>
        <taxon>Fabaceae</taxon>
        <taxon>Papilionoideae</taxon>
        <taxon>50 kb inversion clade</taxon>
        <taxon>NPAAA clade</taxon>
        <taxon>Hologalegina</taxon>
        <taxon>IRL clade</taxon>
        <taxon>Trifolieae</taxon>
        <taxon>Medicago</taxon>
    </lineage>
</organism>
<dbReference type="Pfam" id="PF05627">
    <property type="entry name" value="AvrRpt-cleavage"/>
    <property type="match status" value="1"/>
</dbReference>
<feature type="region of interest" description="Disordered" evidence="1">
    <location>
        <begin position="65"/>
        <end position="91"/>
    </location>
</feature>
<gene>
    <name evidence="3" type="ordered locus">MTR_5g089290</name>
</gene>
<dbReference type="OMA" id="ARMENTG"/>
<accession>G7K316</accession>
<reference evidence="4" key="3">
    <citation type="submission" date="2015-04" db="UniProtKB">
        <authorList>
            <consortium name="EnsemblPlants"/>
        </authorList>
    </citation>
    <scope>IDENTIFICATION</scope>
    <source>
        <strain evidence="4">cv. Jemalong A17</strain>
    </source>
</reference>
<feature type="domain" description="RIN4 pathogenic type III effector avirulence factor Avr cleavage site" evidence="2">
    <location>
        <begin position="13"/>
        <end position="43"/>
    </location>
</feature>
<dbReference type="HOGENOM" id="CLU_144390_1_0_1"/>
<dbReference type="eggNOG" id="ENOG502S8D7">
    <property type="taxonomic scope" value="Eukaryota"/>
</dbReference>
<dbReference type="PaxDb" id="3880-AET00188"/>
<dbReference type="EnsemblPlants" id="AET00188">
    <property type="protein sequence ID" value="AET00188"/>
    <property type="gene ID" value="MTR_5g089290"/>
</dbReference>
<evidence type="ECO:0000313" key="4">
    <source>
        <dbReference type="EnsemblPlants" id="AET00188"/>
    </source>
</evidence>
<reference evidence="3 5" key="2">
    <citation type="journal article" date="2014" name="BMC Genomics">
        <title>An improved genome release (version Mt4.0) for the model legume Medicago truncatula.</title>
        <authorList>
            <person name="Tang H."/>
            <person name="Krishnakumar V."/>
            <person name="Bidwell S."/>
            <person name="Rosen B."/>
            <person name="Chan A."/>
            <person name="Zhou S."/>
            <person name="Gentzbittel L."/>
            <person name="Childs K.L."/>
            <person name="Yandell M."/>
            <person name="Gundlach H."/>
            <person name="Mayer K.F."/>
            <person name="Schwartz D.C."/>
            <person name="Town C.D."/>
        </authorList>
    </citation>
    <scope>GENOME REANNOTATION</scope>
    <source>
        <strain evidence="4 5">cv. Jemalong A17</strain>
    </source>
</reference>
<dbReference type="PANTHER" id="PTHR33882:SF11">
    <property type="entry name" value="RPM1-INTERACTING PROTEIN 4 (RIN4) FAMILY PROTEIN"/>
    <property type="match status" value="1"/>
</dbReference>
<protein>
    <submittedName>
        <fullName evidence="3">RPM1-interacting protein 4 (RIN4) family protein</fullName>
    </submittedName>
</protein>
<dbReference type="AlphaFoldDB" id="G7K316"/>
<evidence type="ECO:0000259" key="2">
    <source>
        <dbReference type="Pfam" id="PF05627"/>
    </source>
</evidence>
<reference evidence="3 5" key="1">
    <citation type="journal article" date="2011" name="Nature">
        <title>The Medicago genome provides insight into the evolution of rhizobial symbioses.</title>
        <authorList>
            <person name="Young N.D."/>
            <person name="Debelle F."/>
            <person name="Oldroyd G.E."/>
            <person name="Geurts R."/>
            <person name="Cannon S.B."/>
            <person name="Udvardi M.K."/>
            <person name="Benedito V.A."/>
            <person name="Mayer K.F."/>
            <person name="Gouzy J."/>
            <person name="Schoof H."/>
            <person name="Van de Peer Y."/>
            <person name="Proost S."/>
            <person name="Cook D.R."/>
            <person name="Meyers B.C."/>
            <person name="Spannagl M."/>
            <person name="Cheung F."/>
            <person name="De Mita S."/>
            <person name="Krishnakumar V."/>
            <person name="Gundlach H."/>
            <person name="Zhou S."/>
            <person name="Mudge J."/>
            <person name="Bharti A.K."/>
            <person name="Murray J.D."/>
            <person name="Naoumkina M.A."/>
            <person name="Rosen B."/>
            <person name="Silverstein K.A."/>
            <person name="Tang H."/>
            <person name="Rombauts S."/>
            <person name="Zhao P.X."/>
            <person name="Zhou P."/>
            <person name="Barbe V."/>
            <person name="Bardou P."/>
            <person name="Bechner M."/>
            <person name="Bellec A."/>
            <person name="Berger A."/>
            <person name="Berges H."/>
            <person name="Bidwell S."/>
            <person name="Bisseling T."/>
            <person name="Choisne N."/>
            <person name="Couloux A."/>
            <person name="Denny R."/>
            <person name="Deshpande S."/>
            <person name="Dai X."/>
            <person name="Doyle J.J."/>
            <person name="Dudez A.M."/>
            <person name="Farmer A.D."/>
            <person name="Fouteau S."/>
            <person name="Franken C."/>
            <person name="Gibelin C."/>
            <person name="Gish J."/>
            <person name="Goldstein S."/>
            <person name="Gonzalez A.J."/>
            <person name="Green P.J."/>
            <person name="Hallab A."/>
            <person name="Hartog M."/>
            <person name="Hua A."/>
            <person name="Humphray S.J."/>
            <person name="Jeong D.H."/>
            <person name="Jing Y."/>
            <person name="Jocker A."/>
            <person name="Kenton S.M."/>
            <person name="Kim D.J."/>
            <person name="Klee K."/>
            <person name="Lai H."/>
            <person name="Lang C."/>
            <person name="Lin S."/>
            <person name="Macmil S.L."/>
            <person name="Magdelenat G."/>
            <person name="Matthews L."/>
            <person name="McCorrison J."/>
            <person name="Monaghan E.L."/>
            <person name="Mun J.H."/>
            <person name="Najar F.Z."/>
            <person name="Nicholson C."/>
            <person name="Noirot C."/>
            <person name="O'Bleness M."/>
            <person name="Paule C.R."/>
            <person name="Poulain J."/>
            <person name="Prion F."/>
            <person name="Qin B."/>
            <person name="Qu C."/>
            <person name="Retzel E.F."/>
            <person name="Riddle C."/>
            <person name="Sallet E."/>
            <person name="Samain S."/>
            <person name="Samson N."/>
            <person name="Sanders I."/>
            <person name="Saurat O."/>
            <person name="Scarpelli C."/>
            <person name="Schiex T."/>
            <person name="Segurens B."/>
            <person name="Severin A.J."/>
            <person name="Sherrier D.J."/>
            <person name="Shi R."/>
            <person name="Sims S."/>
            <person name="Singer S.R."/>
            <person name="Sinharoy S."/>
            <person name="Sterck L."/>
            <person name="Viollet A."/>
            <person name="Wang B.B."/>
            <person name="Wang K."/>
            <person name="Wang M."/>
            <person name="Wang X."/>
            <person name="Warfsmann J."/>
            <person name="Weissenbach J."/>
            <person name="White D.D."/>
            <person name="White J.D."/>
            <person name="Wiley G.B."/>
            <person name="Wincker P."/>
            <person name="Xing Y."/>
            <person name="Yang L."/>
            <person name="Yao Z."/>
            <person name="Ying F."/>
            <person name="Zhai J."/>
            <person name="Zhou L."/>
            <person name="Zuber A."/>
            <person name="Denarie J."/>
            <person name="Dixon R.A."/>
            <person name="May G.D."/>
            <person name="Schwartz D.C."/>
            <person name="Rogers J."/>
            <person name="Quetier F."/>
            <person name="Town C.D."/>
            <person name="Roe B.A."/>
        </authorList>
    </citation>
    <scope>NUCLEOTIDE SEQUENCE [LARGE SCALE GENOMIC DNA]</scope>
    <source>
        <strain evidence="3">A17</strain>
        <strain evidence="4 5">cv. Jemalong A17</strain>
    </source>
</reference>
<proteinExistence type="predicted"/>
<evidence type="ECO:0000313" key="5">
    <source>
        <dbReference type="Proteomes" id="UP000002051"/>
    </source>
</evidence>
<dbReference type="PANTHER" id="PTHR33882">
    <property type="entry name" value="PATHOGENIC TYPE III EFFECTOR AVIRULENCE FACTOR AVR AVRRPT-CLEAVAGE: CLEAVAGE SITE PROTEIN"/>
    <property type="match status" value="1"/>
</dbReference>
<dbReference type="EMBL" id="CM001221">
    <property type="protein sequence ID" value="AET00188.1"/>
    <property type="molecule type" value="Genomic_DNA"/>
</dbReference>
<evidence type="ECO:0000313" key="3">
    <source>
        <dbReference type="EMBL" id="AET00188.1"/>
    </source>
</evidence>
<name>G7K316_MEDTR</name>
<dbReference type="InterPro" id="IPR008700">
    <property type="entry name" value="TypeIII_avirulence_cleave"/>
</dbReference>
<sequence>MDQKQGMKKHAKSSVPQFGAWDQKTMGATNYSMVFTQARANKKQQKTDLTEVKRSSIGTEEELVKAINHRHGHPPQGYHAQPAHGRAPPAQVQANAQVHANANANAQVQEDPVVMGKRRILTYINCCIRP</sequence>
<keyword evidence="5" id="KW-1185">Reference proteome</keyword>
<dbReference type="Proteomes" id="UP000002051">
    <property type="component" value="Chromosome 5"/>
</dbReference>